<comment type="caution">
    <text evidence="3">The sequence shown here is derived from an EMBL/GenBank/DDBJ whole genome shotgun (WGS) entry which is preliminary data.</text>
</comment>
<dbReference type="SUPFAM" id="SSF56219">
    <property type="entry name" value="DNase I-like"/>
    <property type="match status" value="1"/>
</dbReference>
<dbReference type="InterPro" id="IPR005135">
    <property type="entry name" value="Endo/exonuclease/phosphatase"/>
</dbReference>
<organism evidence="3 4">
    <name type="scientific">Nocardioides caeni</name>
    <dbReference type="NCBI Taxonomy" id="574700"/>
    <lineage>
        <taxon>Bacteria</taxon>
        <taxon>Bacillati</taxon>
        <taxon>Actinomycetota</taxon>
        <taxon>Actinomycetes</taxon>
        <taxon>Propionibacteriales</taxon>
        <taxon>Nocardioidaceae</taxon>
        <taxon>Nocardioides</taxon>
    </lineage>
</organism>
<dbReference type="Pfam" id="PF03372">
    <property type="entry name" value="Exo_endo_phos"/>
    <property type="match status" value="1"/>
</dbReference>
<protein>
    <recommendedName>
        <fullName evidence="2">Endonuclease/exonuclease/phosphatase domain-containing protein</fullName>
    </recommendedName>
</protein>
<keyword evidence="4" id="KW-1185">Reference proteome</keyword>
<feature type="signal peptide" evidence="1">
    <location>
        <begin position="1"/>
        <end position="21"/>
    </location>
</feature>
<dbReference type="Gene3D" id="3.60.10.10">
    <property type="entry name" value="Endonuclease/exonuclease/phosphatase"/>
    <property type="match status" value="1"/>
</dbReference>
<dbReference type="AlphaFoldDB" id="A0A4S8NNG3"/>
<name>A0A4S8NNG3_9ACTN</name>
<dbReference type="RefSeq" id="WP_136561181.1">
    <property type="nucleotide sequence ID" value="NZ_STGW01000001.1"/>
</dbReference>
<feature type="chain" id="PRO_5038969636" description="Endonuclease/exonuclease/phosphatase domain-containing protein" evidence="1">
    <location>
        <begin position="22"/>
        <end position="316"/>
    </location>
</feature>
<gene>
    <name evidence="3" type="ORF">E9934_02255</name>
</gene>
<proteinExistence type="predicted"/>
<dbReference type="GO" id="GO:0003824">
    <property type="term" value="F:catalytic activity"/>
    <property type="evidence" value="ECO:0007669"/>
    <property type="project" value="InterPro"/>
</dbReference>
<evidence type="ECO:0000259" key="2">
    <source>
        <dbReference type="Pfam" id="PF03372"/>
    </source>
</evidence>
<reference evidence="3 4" key="1">
    <citation type="journal article" date="2009" name="Int. J. Syst. Evol. Microbiol.">
        <title>Nocardioides caeni sp. nov., isolated from wastewater.</title>
        <authorList>
            <person name="Yoon J.H."/>
            <person name="Kang S.J."/>
            <person name="Park S."/>
            <person name="Kim W."/>
            <person name="Oh T.K."/>
        </authorList>
    </citation>
    <scope>NUCLEOTIDE SEQUENCE [LARGE SCALE GENOMIC DNA]</scope>
    <source>
        <strain evidence="3 4">DSM 23134</strain>
    </source>
</reference>
<dbReference type="InterPro" id="IPR036691">
    <property type="entry name" value="Endo/exonu/phosph_ase_sf"/>
</dbReference>
<dbReference type="PROSITE" id="PS51257">
    <property type="entry name" value="PROKAR_LIPOPROTEIN"/>
    <property type="match status" value="1"/>
</dbReference>
<dbReference type="OrthoDB" id="3771277at2"/>
<accession>A0A4S8NNG3</accession>
<evidence type="ECO:0000313" key="4">
    <source>
        <dbReference type="Proteomes" id="UP000307087"/>
    </source>
</evidence>
<evidence type="ECO:0000256" key="1">
    <source>
        <dbReference type="SAM" id="SignalP"/>
    </source>
</evidence>
<dbReference type="EMBL" id="STGW01000001">
    <property type="protein sequence ID" value="THV18467.1"/>
    <property type="molecule type" value="Genomic_DNA"/>
</dbReference>
<dbReference type="Proteomes" id="UP000307087">
    <property type="component" value="Unassembled WGS sequence"/>
</dbReference>
<keyword evidence="1" id="KW-0732">Signal</keyword>
<evidence type="ECO:0000313" key="3">
    <source>
        <dbReference type="EMBL" id="THV18467.1"/>
    </source>
</evidence>
<feature type="domain" description="Endonuclease/exonuclease/phosphatase" evidence="2">
    <location>
        <begin position="62"/>
        <end position="303"/>
    </location>
</feature>
<sequence length="316" mass="34377">MRNSLAAVLAGWCLLASGCDAGAGTPESPSAASSGADAAGSCEDAAPVVRRYADAVARVSVVSFNVDRTGRPAGSVADVRRLLRRDDVDVVGWQEADTDAFTRAAAWGEQRGWRTHFFDVGDGARQVPITWRDDRWVLVGVDAHPMVDGAGRDVTDHPFRPKWATAVTLRHRASGRQVTVLNTHVPNHVETGAQWEDNVNARAARQHYARLAALLGSPGDVRIATGDFQWDHHDDLAARPEGGITRTFAGRARNSFQALGLTGVCPTRNTRWIDYVWVDRPSLVARRAAFVTHRSLPGYASDHRPILATVALRRPN</sequence>